<evidence type="ECO:0000313" key="5">
    <source>
        <dbReference type="EMBL" id="TDE44871.1"/>
    </source>
</evidence>
<comment type="caution">
    <text evidence="5">The sequence shown here is derived from an EMBL/GenBank/DDBJ whole genome shotgun (WGS) entry which is preliminary data.</text>
</comment>
<dbReference type="OrthoDB" id="2633250at2"/>
<evidence type="ECO:0000313" key="6">
    <source>
        <dbReference type="Proteomes" id="UP000294814"/>
    </source>
</evidence>
<name>A0A4R5F9A5_9FLAO</name>
<comment type="cofactor">
    <cofactor evidence="3">
        <name>Zn(2+)</name>
        <dbReference type="ChEBI" id="CHEBI:29105"/>
    </cofactor>
    <text evidence="3">Binds 1 divalent metal cation per subunit.</text>
</comment>
<dbReference type="InterPro" id="IPR005511">
    <property type="entry name" value="SMP-30"/>
</dbReference>
<dbReference type="Gene3D" id="2.120.10.30">
    <property type="entry name" value="TolB, C-terminal domain"/>
    <property type="match status" value="1"/>
</dbReference>
<dbReference type="InterPro" id="IPR011042">
    <property type="entry name" value="6-blade_b-propeller_TolB-like"/>
</dbReference>
<dbReference type="PRINTS" id="PR01790">
    <property type="entry name" value="SMP30FAMILY"/>
</dbReference>
<dbReference type="PANTHER" id="PTHR10907:SF47">
    <property type="entry name" value="REGUCALCIN"/>
    <property type="match status" value="1"/>
</dbReference>
<dbReference type="Proteomes" id="UP000294814">
    <property type="component" value="Unassembled WGS sequence"/>
</dbReference>
<dbReference type="AlphaFoldDB" id="A0A4R5F9A5"/>
<dbReference type="Pfam" id="PF08450">
    <property type="entry name" value="SGL"/>
    <property type="match status" value="1"/>
</dbReference>
<feature type="binding site" evidence="3">
    <location>
        <position position="107"/>
    </location>
    <ligand>
        <name>substrate</name>
    </ligand>
</feature>
<proteinExistence type="inferred from homology"/>
<feature type="binding site" evidence="3">
    <location>
        <position position="109"/>
    </location>
    <ligand>
        <name>substrate</name>
    </ligand>
</feature>
<feature type="binding site" evidence="3">
    <location>
        <position position="24"/>
    </location>
    <ligand>
        <name>a divalent metal cation</name>
        <dbReference type="ChEBI" id="CHEBI:60240"/>
    </ligand>
</feature>
<feature type="binding site" evidence="3">
    <location>
        <position position="204"/>
    </location>
    <ligand>
        <name>a divalent metal cation</name>
        <dbReference type="ChEBI" id="CHEBI:60240"/>
    </ligand>
</feature>
<dbReference type="GO" id="GO:0004341">
    <property type="term" value="F:gluconolactonase activity"/>
    <property type="evidence" value="ECO:0007669"/>
    <property type="project" value="TreeGrafter"/>
</dbReference>
<dbReference type="PANTHER" id="PTHR10907">
    <property type="entry name" value="REGUCALCIN"/>
    <property type="match status" value="1"/>
</dbReference>
<protein>
    <submittedName>
        <fullName evidence="5">SMP-30/gluconolactonase/LRE family protein</fullName>
    </submittedName>
</protein>
<keyword evidence="6" id="KW-1185">Reference proteome</keyword>
<organism evidence="5 6">
    <name type="scientific">Flavobacterium rhamnosiphilum</name>
    <dbReference type="NCBI Taxonomy" id="2541724"/>
    <lineage>
        <taxon>Bacteria</taxon>
        <taxon>Pseudomonadati</taxon>
        <taxon>Bacteroidota</taxon>
        <taxon>Flavobacteriia</taxon>
        <taxon>Flavobacteriales</taxon>
        <taxon>Flavobacteriaceae</taxon>
        <taxon>Flavobacterium</taxon>
    </lineage>
</organism>
<evidence type="ECO:0000256" key="2">
    <source>
        <dbReference type="PIRSR" id="PIRSR605511-1"/>
    </source>
</evidence>
<feature type="domain" description="SMP-30/Gluconolactonase/LRE-like region" evidence="4">
    <location>
        <begin position="22"/>
        <end position="264"/>
    </location>
</feature>
<evidence type="ECO:0000256" key="3">
    <source>
        <dbReference type="PIRSR" id="PIRSR605511-2"/>
    </source>
</evidence>
<dbReference type="SUPFAM" id="SSF63829">
    <property type="entry name" value="Calcium-dependent phosphotriesterase"/>
    <property type="match status" value="1"/>
</dbReference>
<dbReference type="GO" id="GO:0005509">
    <property type="term" value="F:calcium ion binding"/>
    <property type="evidence" value="ECO:0007669"/>
    <property type="project" value="TreeGrafter"/>
</dbReference>
<gene>
    <name evidence="5" type="ORF">E0I26_06950</name>
</gene>
<reference evidence="5 6" key="1">
    <citation type="submission" date="2019-03" db="EMBL/GenBank/DDBJ databases">
        <title>Novel species of Flavobacterium.</title>
        <authorList>
            <person name="Liu Q."/>
            <person name="Xin Y.-H."/>
        </authorList>
    </citation>
    <scope>NUCLEOTIDE SEQUENCE [LARGE SCALE GENOMIC DNA]</scope>
    <source>
        <strain evidence="5 6">LB3P52</strain>
    </source>
</reference>
<dbReference type="InterPro" id="IPR013658">
    <property type="entry name" value="SGL"/>
</dbReference>
<dbReference type="EMBL" id="SMLG01000004">
    <property type="protein sequence ID" value="TDE44871.1"/>
    <property type="molecule type" value="Genomic_DNA"/>
</dbReference>
<accession>A0A4R5F9A5</accession>
<feature type="binding site" evidence="3">
    <location>
        <position position="127"/>
    </location>
    <ligand>
        <name>substrate</name>
    </ligand>
</feature>
<evidence type="ECO:0000256" key="1">
    <source>
        <dbReference type="ARBA" id="ARBA00008853"/>
    </source>
</evidence>
<keyword evidence="3" id="KW-0479">Metal-binding</keyword>
<feature type="active site" description="Proton donor/acceptor" evidence="2">
    <location>
        <position position="204"/>
    </location>
</feature>
<keyword evidence="3" id="KW-0862">Zinc</keyword>
<sequence length="300" mass="33352">MNKKMTMETWKALPLCKTELLLGEGAHWHSAWGKFLYVDIEGKKVGCIDPITKITEEKNVGERIGTVVPADNGSLVLALESSIVSLNFDTGEQKELIKIEVEKPNNRSNDGKCDALGRLWIGTMHEEAKGAEGALYCFDGKSLIEKMSNRKVSNGICWSKDNKTMYYIDSFDYNIKRYDFDLTNGTISNESVIVEVTEPGFTPDGMTIDEEGMLWVAMWGGRCVNRYNAFTGELVGKVEVDAPHVTSCAFGGNGMQQLLITTARVGLDEEQLLQYPDSGSLFIVDVGIRGMEMHQFALQH</sequence>
<feature type="binding site" evidence="3">
    <location>
        <position position="154"/>
    </location>
    <ligand>
        <name>a divalent metal cation</name>
        <dbReference type="ChEBI" id="CHEBI:60240"/>
    </ligand>
</feature>
<evidence type="ECO:0000259" key="4">
    <source>
        <dbReference type="Pfam" id="PF08450"/>
    </source>
</evidence>
<comment type="similarity">
    <text evidence="1">Belongs to the SMP-30/CGR1 family.</text>
</comment>
<dbReference type="GO" id="GO:0019853">
    <property type="term" value="P:L-ascorbic acid biosynthetic process"/>
    <property type="evidence" value="ECO:0007669"/>
    <property type="project" value="TreeGrafter"/>
</dbReference>